<dbReference type="InterPro" id="IPR036388">
    <property type="entry name" value="WH-like_DNA-bd_sf"/>
</dbReference>
<dbReference type="InterPro" id="IPR000792">
    <property type="entry name" value="Tscrpt_reg_LuxR_C"/>
</dbReference>
<keyword evidence="4" id="KW-1185">Reference proteome</keyword>
<dbReference type="RefSeq" id="WP_132208300.1">
    <property type="nucleotide sequence ID" value="NZ_SLWN01000002.1"/>
</dbReference>
<feature type="domain" description="HTH luxR-type" evidence="1">
    <location>
        <begin position="479"/>
        <end position="544"/>
    </location>
</feature>
<dbReference type="SUPFAM" id="SSF46894">
    <property type="entry name" value="C-terminal effector domain of the bipartite response regulators"/>
    <property type="match status" value="1"/>
</dbReference>
<dbReference type="CDD" id="cd00077">
    <property type="entry name" value="HDc"/>
    <property type="match status" value="1"/>
</dbReference>
<dbReference type="InterPro" id="IPR003607">
    <property type="entry name" value="HD/PDEase_dom"/>
</dbReference>
<protein>
    <submittedName>
        <fullName evidence="3">HD domain-containing protein</fullName>
    </submittedName>
</protein>
<dbReference type="GO" id="GO:0006355">
    <property type="term" value="P:regulation of DNA-templated transcription"/>
    <property type="evidence" value="ECO:0007669"/>
    <property type="project" value="InterPro"/>
</dbReference>
<dbReference type="PANTHER" id="PTHR45228">
    <property type="entry name" value="CYCLIC DI-GMP PHOSPHODIESTERASE TM_0186-RELATED"/>
    <property type="match status" value="1"/>
</dbReference>
<dbReference type="Gene3D" id="1.10.3210.10">
    <property type="entry name" value="Hypothetical protein af1432"/>
    <property type="match status" value="2"/>
</dbReference>
<evidence type="ECO:0000259" key="1">
    <source>
        <dbReference type="PROSITE" id="PS50043"/>
    </source>
</evidence>
<dbReference type="InterPro" id="IPR037522">
    <property type="entry name" value="HD_GYP_dom"/>
</dbReference>
<gene>
    <name evidence="3" type="ORF">EV652_102609</name>
</gene>
<dbReference type="SUPFAM" id="SSF109604">
    <property type="entry name" value="HD-domain/PDEase-like"/>
    <property type="match status" value="1"/>
</dbReference>
<evidence type="ECO:0000259" key="2">
    <source>
        <dbReference type="PROSITE" id="PS51832"/>
    </source>
</evidence>
<sequence>MAISSPFEPDFWYDVGRAVLDSRAAYGRGVAGEPARIQDEIRTAEVIASLCLATDLGMGLPLEHGLQSTQFAMRLADRLGVDSATASQTYYGCLLFYVGCTVDAEISAELFKGDLLTNFNSVMFGSPAQTMAGILRALADPESPMPVRALQAAGRLPTAVRGHRRHIAAMCEVAQLLSERLGVSPEVQQLFAHLTDRWDGKGQPGGLQGEEMALPLRIIHVARDAALQRMIGGVDHAARVVRERAGGAFDPAIAARLADEATDVLALDDERSAWDDVLAAEPTPQLTLRGEAIDRALAAMGDFADLASTYLVGHSAGVAELAEAAAQRCGFPPGDVVATRRAALVHDVGRVAVSVLIWQKAGRLSPHEWEQVRLHAYHSERVLCRSPFLASLVPVATYHHERLDGAGYHRGATVAALTPPARLLAAADVYHALTEQRPHRAALTPEQAADLLGQEARGGRLDADSVAAVLDAAGHRTRRVTRPAGLTEREAEVVGLLARGLQTKQIARVLGISAKTADRHIQNAYAKIGISTRAAATVFAMQHGLAAWGELPMVPTGGRP</sequence>
<dbReference type="Pfam" id="PF00196">
    <property type="entry name" value="GerE"/>
    <property type="match status" value="1"/>
</dbReference>
<dbReference type="SMART" id="SM00471">
    <property type="entry name" value="HDc"/>
    <property type="match status" value="1"/>
</dbReference>
<dbReference type="InterPro" id="IPR016032">
    <property type="entry name" value="Sig_transdc_resp-reg_C-effctor"/>
</dbReference>
<dbReference type="Proteomes" id="UP000294508">
    <property type="component" value="Unassembled WGS sequence"/>
</dbReference>
<dbReference type="SMART" id="SM00421">
    <property type="entry name" value="HTH_LUXR"/>
    <property type="match status" value="1"/>
</dbReference>
<dbReference type="EMBL" id="SLWN01000002">
    <property type="protein sequence ID" value="TCO34543.1"/>
    <property type="molecule type" value="Genomic_DNA"/>
</dbReference>
<reference evidence="3 4" key="1">
    <citation type="journal article" date="2015" name="Stand. Genomic Sci.">
        <title>Genomic Encyclopedia of Bacterial and Archaeal Type Strains, Phase III: the genomes of soil and plant-associated and newly described type strains.</title>
        <authorList>
            <person name="Whitman W.B."/>
            <person name="Woyke T."/>
            <person name="Klenk H.P."/>
            <person name="Zhou Y."/>
            <person name="Lilburn T.G."/>
            <person name="Beck B.J."/>
            <person name="De Vos P."/>
            <person name="Vandamme P."/>
            <person name="Eisen J.A."/>
            <person name="Garrity G."/>
            <person name="Hugenholtz P."/>
            <person name="Kyrpides N.C."/>
        </authorList>
    </citation>
    <scope>NUCLEOTIDE SEQUENCE [LARGE SCALE GENOMIC DNA]</scope>
    <source>
        <strain evidence="3 4">VKM Ac-2572</strain>
    </source>
</reference>
<dbReference type="Gene3D" id="1.10.10.10">
    <property type="entry name" value="Winged helix-like DNA-binding domain superfamily/Winged helix DNA-binding domain"/>
    <property type="match status" value="1"/>
</dbReference>
<dbReference type="Pfam" id="PF13487">
    <property type="entry name" value="HD_5"/>
    <property type="match status" value="2"/>
</dbReference>
<dbReference type="PROSITE" id="PS50043">
    <property type="entry name" value="HTH_LUXR_2"/>
    <property type="match status" value="1"/>
</dbReference>
<evidence type="ECO:0000313" key="4">
    <source>
        <dbReference type="Proteomes" id="UP000294508"/>
    </source>
</evidence>
<dbReference type="PRINTS" id="PR00038">
    <property type="entry name" value="HTHLUXR"/>
</dbReference>
<dbReference type="PANTHER" id="PTHR45228:SF1">
    <property type="entry name" value="CYCLIC DI-GMP PHOSPHODIESTERASE TM_0186"/>
    <property type="match status" value="1"/>
</dbReference>
<proteinExistence type="predicted"/>
<dbReference type="PROSITE" id="PS51832">
    <property type="entry name" value="HD_GYP"/>
    <property type="match status" value="1"/>
</dbReference>
<name>A0A4R2HT46_9ACTN</name>
<dbReference type="InterPro" id="IPR052020">
    <property type="entry name" value="Cyclic_di-GMP/3'3'-cGAMP_PDE"/>
</dbReference>
<dbReference type="AlphaFoldDB" id="A0A4R2HT46"/>
<feature type="domain" description="HD-GYP" evidence="2">
    <location>
        <begin position="289"/>
        <end position="485"/>
    </location>
</feature>
<accession>A0A4R2HT46</accession>
<dbReference type="GO" id="GO:0003677">
    <property type="term" value="F:DNA binding"/>
    <property type="evidence" value="ECO:0007669"/>
    <property type="project" value="InterPro"/>
</dbReference>
<organism evidence="3 4">
    <name type="scientific">Kribbella steppae</name>
    <dbReference type="NCBI Taxonomy" id="2512223"/>
    <lineage>
        <taxon>Bacteria</taxon>
        <taxon>Bacillati</taxon>
        <taxon>Actinomycetota</taxon>
        <taxon>Actinomycetes</taxon>
        <taxon>Propionibacteriales</taxon>
        <taxon>Kribbellaceae</taxon>
        <taxon>Kribbella</taxon>
    </lineage>
</organism>
<comment type="caution">
    <text evidence="3">The sequence shown here is derived from an EMBL/GenBank/DDBJ whole genome shotgun (WGS) entry which is preliminary data.</text>
</comment>
<dbReference type="CDD" id="cd06170">
    <property type="entry name" value="LuxR_C_like"/>
    <property type="match status" value="1"/>
</dbReference>
<evidence type="ECO:0000313" key="3">
    <source>
        <dbReference type="EMBL" id="TCO34543.1"/>
    </source>
</evidence>
<dbReference type="OrthoDB" id="9802066at2"/>